<organism evidence="11 12">
    <name type="scientific">Phototrophicus methaneseepsis</name>
    <dbReference type="NCBI Taxonomy" id="2710758"/>
    <lineage>
        <taxon>Bacteria</taxon>
        <taxon>Bacillati</taxon>
        <taxon>Chloroflexota</taxon>
        <taxon>Candidatus Thermofontia</taxon>
        <taxon>Phototrophicales</taxon>
        <taxon>Phototrophicaceae</taxon>
        <taxon>Phototrophicus</taxon>
    </lineage>
</organism>
<dbReference type="GO" id="GO:0009055">
    <property type="term" value="F:electron transfer activity"/>
    <property type="evidence" value="ECO:0007669"/>
    <property type="project" value="InterPro"/>
</dbReference>
<name>A0A7S8IFV2_9CHLR</name>
<dbReference type="CDD" id="cd03501">
    <property type="entry name" value="SQR_TypeA_SdhC_like"/>
    <property type="match status" value="1"/>
</dbReference>
<evidence type="ECO:0000256" key="6">
    <source>
        <dbReference type="ARBA" id="ARBA00022723"/>
    </source>
</evidence>
<feature type="transmembrane region" description="Helical" evidence="10">
    <location>
        <begin position="56"/>
        <end position="77"/>
    </location>
</feature>
<feature type="transmembrane region" description="Helical" evidence="10">
    <location>
        <begin position="316"/>
        <end position="336"/>
    </location>
</feature>
<dbReference type="PANTHER" id="PTHR41910:SF1">
    <property type="entry name" value="SUCCINATE DEHYDROGENASE HYDROPHOBIC MEMBRANE ANCHOR SUBUNIT"/>
    <property type="match status" value="1"/>
</dbReference>
<dbReference type="PANTHER" id="PTHR41910">
    <property type="entry name" value="SUCCINATE DEHYDROGENASE 2 MEMBRANE SUBUNIT SDHC"/>
    <property type="match status" value="1"/>
</dbReference>
<dbReference type="InterPro" id="IPR039023">
    <property type="entry name" value="SdhC_prok"/>
</dbReference>
<evidence type="ECO:0000256" key="5">
    <source>
        <dbReference type="ARBA" id="ARBA00022692"/>
    </source>
</evidence>
<evidence type="ECO:0000256" key="7">
    <source>
        <dbReference type="ARBA" id="ARBA00022989"/>
    </source>
</evidence>
<evidence type="ECO:0000256" key="9">
    <source>
        <dbReference type="ARBA" id="ARBA00023136"/>
    </source>
</evidence>
<sequence length="366" mass="39769">MTVRETMRYRGSIGQWSWVLHRITGLGVVLFLVIHVIDTSWAIFYPALYEEAIASYQSPLFTIGEFALVACVIYHAFNGLRISIFDFRPDLWKYQQRAAWYVLGASIVVLVPVFLGMGSHVIEHYSEEGVFVQGIGDVIAGQAPFIAGMVAAVIAALIIGGIWNAVVGGEEVTVSAKHQGSKLERFWWSFMRVSGLLIIPLVFGHLALAHIIQGVFDLTLMGATVAGVPVTGTALSPGVVSDIANTSLATILNGLNDTGTATEYVLERWSFLLGGMAIWRVYDILLLVLVSLHGFNGLRYVLTDYTMKYPVLRRASIVLTIIGGITLVVVGGSALLTTVEADAIHTAQESICEINPVHADYCNPGE</sequence>
<evidence type="ECO:0000256" key="8">
    <source>
        <dbReference type="ARBA" id="ARBA00023004"/>
    </source>
</evidence>
<dbReference type="Proteomes" id="UP000594468">
    <property type="component" value="Chromosome"/>
</dbReference>
<keyword evidence="6" id="KW-0479">Metal-binding</keyword>
<dbReference type="Gene3D" id="1.20.1300.10">
    <property type="entry name" value="Fumarate reductase/succinate dehydrogenase, transmembrane subunit"/>
    <property type="match status" value="2"/>
</dbReference>
<comment type="subcellular location">
    <subcellularLocation>
        <location evidence="2">Membrane</location>
    </subcellularLocation>
</comment>
<feature type="transmembrane region" description="Helical" evidence="10">
    <location>
        <begin position="277"/>
        <end position="295"/>
    </location>
</feature>
<dbReference type="EMBL" id="CP062983">
    <property type="protein sequence ID" value="QPC85110.1"/>
    <property type="molecule type" value="Genomic_DNA"/>
</dbReference>
<feature type="transmembrane region" description="Helical" evidence="10">
    <location>
        <begin position="186"/>
        <end position="212"/>
    </location>
</feature>
<dbReference type="InterPro" id="IPR000701">
    <property type="entry name" value="SuccDH_FuR_B_TM-su"/>
</dbReference>
<dbReference type="GO" id="GO:0006099">
    <property type="term" value="P:tricarboxylic acid cycle"/>
    <property type="evidence" value="ECO:0007669"/>
    <property type="project" value="InterPro"/>
</dbReference>
<keyword evidence="4" id="KW-0349">Heme</keyword>
<evidence type="ECO:0000256" key="10">
    <source>
        <dbReference type="SAM" id="Phobius"/>
    </source>
</evidence>
<accession>A0A7S8IFV2</accession>
<dbReference type="SUPFAM" id="SSF81343">
    <property type="entry name" value="Fumarate reductase respiratory complex transmembrane subunits"/>
    <property type="match status" value="2"/>
</dbReference>
<comment type="cofactor">
    <cofactor evidence="1">
        <name>heme</name>
        <dbReference type="ChEBI" id="CHEBI:30413"/>
    </cofactor>
</comment>
<dbReference type="GO" id="GO:0046872">
    <property type="term" value="F:metal ion binding"/>
    <property type="evidence" value="ECO:0007669"/>
    <property type="project" value="UniProtKB-KW"/>
</dbReference>
<evidence type="ECO:0000256" key="4">
    <source>
        <dbReference type="ARBA" id="ARBA00022617"/>
    </source>
</evidence>
<evidence type="ECO:0000256" key="3">
    <source>
        <dbReference type="ARBA" id="ARBA00007244"/>
    </source>
</evidence>
<keyword evidence="7 10" id="KW-1133">Transmembrane helix</keyword>
<evidence type="ECO:0000256" key="2">
    <source>
        <dbReference type="ARBA" id="ARBA00004370"/>
    </source>
</evidence>
<keyword evidence="9 10" id="KW-0472">Membrane</keyword>
<feature type="transmembrane region" description="Helical" evidence="10">
    <location>
        <begin position="20"/>
        <end position="44"/>
    </location>
</feature>
<proteinExistence type="inferred from homology"/>
<keyword evidence="8" id="KW-0408">Iron</keyword>
<comment type="similarity">
    <text evidence="3">Belongs to the cytochrome b560 family.</text>
</comment>
<feature type="transmembrane region" description="Helical" evidence="10">
    <location>
        <begin position="142"/>
        <end position="166"/>
    </location>
</feature>
<keyword evidence="5 10" id="KW-0812">Transmembrane</keyword>
<dbReference type="AlphaFoldDB" id="A0A7S8IFV2"/>
<evidence type="ECO:0000313" key="12">
    <source>
        <dbReference type="Proteomes" id="UP000594468"/>
    </source>
</evidence>
<evidence type="ECO:0000256" key="1">
    <source>
        <dbReference type="ARBA" id="ARBA00001971"/>
    </source>
</evidence>
<protein>
    <submittedName>
        <fullName evidence="11">Succinate dehydrogenase, cytochrome b556 subunit</fullName>
    </submittedName>
</protein>
<dbReference type="Pfam" id="PF01127">
    <property type="entry name" value="Sdh_cyt"/>
    <property type="match status" value="1"/>
</dbReference>
<feature type="transmembrane region" description="Helical" evidence="10">
    <location>
        <begin position="98"/>
        <end position="122"/>
    </location>
</feature>
<dbReference type="InterPro" id="IPR034804">
    <property type="entry name" value="SQR/QFR_C/D"/>
</dbReference>
<keyword evidence="12" id="KW-1185">Reference proteome</keyword>
<reference evidence="11 12" key="1">
    <citation type="submission" date="2020-02" db="EMBL/GenBank/DDBJ databases">
        <authorList>
            <person name="Zheng R.K."/>
            <person name="Sun C.M."/>
        </authorList>
    </citation>
    <scope>NUCLEOTIDE SEQUENCE [LARGE SCALE GENOMIC DNA]</scope>
    <source>
        <strain evidence="12">rifampicinis</strain>
    </source>
</reference>
<dbReference type="NCBIfam" id="TIGR02970">
    <property type="entry name" value="succ_dehyd_cytB"/>
    <property type="match status" value="1"/>
</dbReference>
<dbReference type="GO" id="GO:0016020">
    <property type="term" value="C:membrane"/>
    <property type="evidence" value="ECO:0007669"/>
    <property type="project" value="UniProtKB-SubCell"/>
</dbReference>
<dbReference type="KEGG" id="pmet:G4Y79_03910"/>
<evidence type="ECO:0000313" key="11">
    <source>
        <dbReference type="EMBL" id="QPC85110.1"/>
    </source>
</evidence>
<dbReference type="InterPro" id="IPR014314">
    <property type="entry name" value="Succ_DH_cytb556"/>
</dbReference>
<gene>
    <name evidence="11" type="primary">sdhC</name>
    <name evidence="11" type="ORF">G4Y79_03910</name>
</gene>